<dbReference type="InterPro" id="IPR002645">
    <property type="entry name" value="STAS_dom"/>
</dbReference>
<feature type="domain" description="STAS" evidence="6">
    <location>
        <begin position="442"/>
        <end position="541"/>
    </location>
</feature>
<dbReference type="Gene3D" id="3.30.750.24">
    <property type="entry name" value="STAS domain"/>
    <property type="match status" value="1"/>
</dbReference>
<sequence>MKDFFRKVFPRSSTALRQDIFAGITAAVVALPLALAFGVASGLGPTAGLYGAMVLGFVAALLGGTPLQISGPTGPMTVVMAGLVVSYGGSPHVLFTIVILAGLFQGMFGILKLGAYVNYVPMPVVSGFMSGIGCIIITMEILPVLGDYSAHQGIPDAIMSIPHALANLDVASLGLGGLSLAITLITPKAVSRYVPTSLLALIVGTTVAVIFFPELKTIGEIATGLPSLTHIEIPFSALPGIVTGAFMLALLGSIDSLLTSTVADRMTRSSHDSNKELVGQGVGNAIAGLLGGLPGAGATMRTVVNVKAGAQTRLSGMIHALTLLVIVLFASGLAAHIPLAVLAGILLKVGLDILDWDFIRRLKVWRGEKVFLMLAVLVLTVFSDLVTAIGLGLILSHMIYSSRLNRNQLRQIRLFEESEEGPLEDDENVVRVETTSGGQKKVTLHLSGALSYSLGKDLTRLLNDALSRYDRITLDLADVETMDISLAISMEDILRGLPEKRNGIHVRIKTGEVRDLLQVIGLLDWLQPENLTVLEAGEAAK</sequence>
<feature type="transmembrane region" description="Helical" evidence="5">
    <location>
        <begin position="89"/>
        <end position="111"/>
    </location>
</feature>
<proteinExistence type="predicted"/>
<dbReference type="PROSITE" id="PS50801">
    <property type="entry name" value="STAS"/>
    <property type="match status" value="1"/>
</dbReference>
<feature type="transmembrane region" description="Helical" evidence="5">
    <location>
        <begin position="233"/>
        <end position="258"/>
    </location>
</feature>
<comment type="caution">
    <text evidence="7">The sequence shown here is derived from an EMBL/GenBank/DDBJ whole genome shotgun (WGS) entry which is preliminary data.</text>
</comment>
<evidence type="ECO:0000259" key="6">
    <source>
        <dbReference type="PROSITE" id="PS50801"/>
    </source>
</evidence>
<dbReference type="PANTHER" id="PTHR11814">
    <property type="entry name" value="SULFATE TRANSPORTER"/>
    <property type="match status" value="1"/>
</dbReference>
<keyword evidence="8" id="KW-1185">Reference proteome</keyword>
<dbReference type="Proteomes" id="UP000319148">
    <property type="component" value="Unassembled WGS sequence"/>
</dbReference>
<dbReference type="GO" id="GO:0016020">
    <property type="term" value="C:membrane"/>
    <property type="evidence" value="ECO:0007669"/>
    <property type="project" value="UniProtKB-SubCell"/>
</dbReference>
<gene>
    <name evidence="7" type="ORF">FIV46_05260</name>
</gene>
<dbReference type="Pfam" id="PF00916">
    <property type="entry name" value="Sulfate_transp"/>
    <property type="match status" value="1"/>
</dbReference>
<dbReference type="EMBL" id="VFIY01000005">
    <property type="protein sequence ID" value="TPD61619.1"/>
    <property type="molecule type" value="Genomic_DNA"/>
</dbReference>
<feature type="transmembrane region" description="Helical" evidence="5">
    <location>
        <begin position="123"/>
        <end position="145"/>
    </location>
</feature>
<dbReference type="InterPro" id="IPR001902">
    <property type="entry name" value="SLC26A/SulP_fam"/>
</dbReference>
<reference evidence="8" key="1">
    <citation type="submission" date="2019-06" db="EMBL/GenBank/DDBJ databases">
        <title>The complete genome of Emcibacter congregatus ZYLT.</title>
        <authorList>
            <person name="Zhao Z."/>
        </authorList>
    </citation>
    <scope>NUCLEOTIDE SEQUENCE [LARGE SCALE GENOMIC DNA]</scope>
    <source>
        <strain evidence="8">MCCC 1A06723</strain>
    </source>
</reference>
<dbReference type="OrthoDB" id="9771198at2"/>
<dbReference type="GO" id="GO:0055085">
    <property type="term" value="P:transmembrane transport"/>
    <property type="evidence" value="ECO:0007669"/>
    <property type="project" value="InterPro"/>
</dbReference>
<feature type="transmembrane region" description="Helical" evidence="5">
    <location>
        <begin position="371"/>
        <end position="400"/>
    </location>
</feature>
<accession>A0A501PM88</accession>
<dbReference type="SUPFAM" id="SSF52091">
    <property type="entry name" value="SpoIIaa-like"/>
    <property type="match status" value="1"/>
</dbReference>
<dbReference type="InterPro" id="IPR011547">
    <property type="entry name" value="SLC26A/SulP_dom"/>
</dbReference>
<name>A0A501PM88_9PROT</name>
<dbReference type="RefSeq" id="WP_139939124.1">
    <property type="nucleotide sequence ID" value="NZ_JBHSYP010000003.1"/>
</dbReference>
<feature type="transmembrane region" description="Helical" evidence="5">
    <location>
        <begin position="321"/>
        <end position="351"/>
    </location>
</feature>
<keyword evidence="3 5" id="KW-1133">Transmembrane helix</keyword>
<comment type="subcellular location">
    <subcellularLocation>
        <location evidence="1">Membrane</location>
        <topology evidence="1">Multi-pass membrane protein</topology>
    </subcellularLocation>
</comment>
<evidence type="ECO:0000256" key="5">
    <source>
        <dbReference type="SAM" id="Phobius"/>
    </source>
</evidence>
<feature type="transmembrane region" description="Helical" evidence="5">
    <location>
        <begin position="20"/>
        <end position="40"/>
    </location>
</feature>
<dbReference type="InterPro" id="IPR036513">
    <property type="entry name" value="STAS_dom_sf"/>
</dbReference>
<evidence type="ECO:0000256" key="1">
    <source>
        <dbReference type="ARBA" id="ARBA00004141"/>
    </source>
</evidence>
<evidence type="ECO:0000313" key="8">
    <source>
        <dbReference type="Proteomes" id="UP000319148"/>
    </source>
</evidence>
<keyword evidence="2 5" id="KW-0812">Transmembrane</keyword>
<keyword evidence="4 5" id="KW-0472">Membrane</keyword>
<feature type="transmembrane region" description="Helical" evidence="5">
    <location>
        <begin position="165"/>
        <end position="186"/>
    </location>
</feature>
<organism evidence="7 8">
    <name type="scientific">Emcibacter nanhaiensis</name>
    <dbReference type="NCBI Taxonomy" id="1505037"/>
    <lineage>
        <taxon>Bacteria</taxon>
        <taxon>Pseudomonadati</taxon>
        <taxon>Pseudomonadota</taxon>
        <taxon>Alphaproteobacteria</taxon>
        <taxon>Emcibacterales</taxon>
        <taxon>Emcibacteraceae</taxon>
        <taxon>Emcibacter</taxon>
    </lineage>
</organism>
<feature type="transmembrane region" description="Helical" evidence="5">
    <location>
        <begin position="47"/>
        <end position="69"/>
    </location>
</feature>
<protein>
    <submittedName>
        <fullName evidence="7">SulP family inorganic anion transporter</fullName>
    </submittedName>
</protein>
<dbReference type="AlphaFoldDB" id="A0A501PM88"/>
<evidence type="ECO:0000313" key="7">
    <source>
        <dbReference type="EMBL" id="TPD61619.1"/>
    </source>
</evidence>
<feature type="transmembrane region" description="Helical" evidence="5">
    <location>
        <begin position="193"/>
        <end position="213"/>
    </location>
</feature>
<evidence type="ECO:0000256" key="4">
    <source>
        <dbReference type="ARBA" id="ARBA00023136"/>
    </source>
</evidence>
<evidence type="ECO:0000256" key="2">
    <source>
        <dbReference type="ARBA" id="ARBA00022692"/>
    </source>
</evidence>
<evidence type="ECO:0000256" key="3">
    <source>
        <dbReference type="ARBA" id="ARBA00022989"/>
    </source>
</evidence>